<dbReference type="OrthoDB" id="514248at2759"/>
<dbReference type="Pfam" id="PF05971">
    <property type="entry name" value="Methyltransf_10"/>
    <property type="match status" value="1"/>
</dbReference>
<accession>A0A5J4YRI6</accession>
<evidence type="ECO:0000256" key="3">
    <source>
        <dbReference type="SAM" id="MobiDB-lite"/>
    </source>
</evidence>
<protein>
    <submittedName>
        <fullName evidence="4">Ribosomal RNA large subunit methyltransferase F</fullName>
    </submittedName>
</protein>
<dbReference type="InterPro" id="IPR029063">
    <property type="entry name" value="SAM-dependent_MTases_sf"/>
</dbReference>
<name>A0A5J4YRI6_PORPP</name>
<proteinExistence type="predicted"/>
<evidence type="ECO:0000256" key="2">
    <source>
        <dbReference type="ARBA" id="ARBA00022679"/>
    </source>
</evidence>
<evidence type="ECO:0000313" key="5">
    <source>
        <dbReference type="Proteomes" id="UP000324585"/>
    </source>
</evidence>
<dbReference type="EMBL" id="VRMN01000005">
    <property type="protein sequence ID" value="KAA8493906.1"/>
    <property type="molecule type" value="Genomic_DNA"/>
</dbReference>
<gene>
    <name evidence="4" type="ORF">FVE85_3881</name>
</gene>
<dbReference type="GO" id="GO:0008168">
    <property type="term" value="F:methyltransferase activity"/>
    <property type="evidence" value="ECO:0007669"/>
    <property type="project" value="UniProtKB-KW"/>
</dbReference>
<dbReference type="AlphaFoldDB" id="A0A5J4YRI6"/>
<dbReference type="Proteomes" id="UP000324585">
    <property type="component" value="Unassembled WGS sequence"/>
</dbReference>
<keyword evidence="1 4" id="KW-0489">Methyltransferase</keyword>
<keyword evidence="5" id="KW-1185">Reference proteome</keyword>
<dbReference type="SUPFAM" id="SSF53335">
    <property type="entry name" value="S-adenosyl-L-methionine-dependent methyltransferases"/>
    <property type="match status" value="1"/>
</dbReference>
<dbReference type="PANTHER" id="PTHR13393">
    <property type="entry name" value="SAM-DEPENDENT METHYLTRANSFERASE"/>
    <property type="match status" value="1"/>
</dbReference>
<comment type="caution">
    <text evidence="4">The sequence shown here is derived from an EMBL/GenBank/DDBJ whole genome shotgun (WGS) entry which is preliminary data.</text>
</comment>
<dbReference type="PANTHER" id="PTHR13393:SF0">
    <property type="entry name" value="RNA N6-ADENOSINE-METHYLTRANSFERASE METTL16"/>
    <property type="match status" value="1"/>
</dbReference>
<organism evidence="4 5">
    <name type="scientific">Porphyridium purpureum</name>
    <name type="common">Red alga</name>
    <name type="synonym">Porphyridium cruentum</name>
    <dbReference type="NCBI Taxonomy" id="35688"/>
    <lineage>
        <taxon>Eukaryota</taxon>
        <taxon>Rhodophyta</taxon>
        <taxon>Bangiophyceae</taxon>
        <taxon>Porphyridiales</taxon>
        <taxon>Porphyridiaceae</taxon>
        <taxon>Porphyridium</taxon>
    </lineage>
</organism>
<sequence length="503" mass="56417">MQPCARIGLSAKSHLISSSVYQFIGSSDRRIWNRFGGNDSKRFSLLLPRAGGEGRRIFACSVDGQTTPCTVTIMSTENVLRKNPPQWKDLAGKYPYLKQFLDSENQSRLDFRRPGAHRAVARALLAEYFALEEWDIPAHYLAPAVSSRVDYLLCIKRLISAGFGSDLSGLQLGPASSRSARPTRKVLDIGTGASCIYPLLGVRLFPDIDFLATDCDAVALAWAKKNVEAHPDLANRITLKLAPIANSECMLEHVLEENDKDFFDCVMTNPPFYDADTAERPGVHPHRAGNPEGSVQQTHTPGGESSFVRNLALESFRYSRRCKWFTALVAKKKDAQLLLEMLENELGAPHRRIITLCPQDRTRRWVLVWSFWTLEEPLCRLQNSSSRAGWALDCGNLGPGMQFLDAVNRFARAGCVKAAEDRWIVRMDQALVTESRECLAVELLVMTRLEAHPISVKLRLITSFLRHAVFQIQLVNDHSSGPKNGILNEYVESVERQLRSFLC</sequence>
<evidence type="ECO:0000313" key="4">
    <source>
        <dbReference type="EMBL" id="KAA8493906.1"/>
    </source>
</evidence>
<reference evidence="5" key="1">
    <citation type="journal article" date="2019" name="Nat. Commun.">
        <title>Expansion of phycobilisome linker gene families in mesophilic red algae.</title>
        <authorList>
            <person name="Lee J."/>
            <person name="Kim D."/>
            <person name="Bhattacharya D."/>
            <person name="Yoon H.S."/>
        </authorList>
    </citation>
    <scope>NUCLEOTIDE SEQUENCE [LARGE SCALE GENOMIC DNA]</scope>
    <source>
        <strain evidence="5">CCMP 1328</strain>
    </source>
</reference>
<keyword evidence="2 4" id="KW-0808">Transferase</keyword>
<dbReference type="CDD" id="cd02440">
    <property type="entry name" value="AdoMet_MTases"/>
    <property type="match status" value="1"/>
</dbReference>
<feature type="region of interest" description="Disordered" evidence="3">
    <location>
        <begin position="278"/>
        <end position="303"/>
    </location>
</feature>
<dbReference type="Gene3D" id="3.40.50.150">
    <property type="entry name" value="Vaccinia Virus protein VP39"/>
    <property type="match status" value="1"/>
</dbReference>
<evidence type="ECO:0000256" key="1">
    <source>
        <dbReference type="ARBA" id="ARBA00022603"/>
    </source>
</evidence>
<dbReference type="InterPro" id="IPR010286">
    <property type="entry name" value="METTL16/RlmF"/>
</dbReference>
<dbReference type="GO" id="GO:0070475">
    <property type="term" value="P:rRNA base methylation"/>
    <property type="evidence" value="ECO:0007669"/>
    <property type="project" value="TreeGrafter"/>
</dbReference>